<dbReference type="InterPro" id="IPR042235">
    <property type="entry name" value="ZP-C_dom"/>
</dbReference>
<keyword evidence="2" id="KW-1015">Disulfide bond</keyword>
<proteinExistence type="predicted"/>
<keyword evidence="7" id="KW-1185">Reference proteome</keyword>
<keyword evidence="1 4" id="KW-0732">Signal</keyword>
<dbReference type="PANTHER" id="PTHR14002">
    <property type="entry name" value="ENDOGLIN/TGF-BETA RECEPTOR TYPE III"/>
    <property type="match status" value="1"/>
</dbReference>
<reference evidence="7" key="1">
    <citation type="submission" date="2017-01" db="EMBL/GenBank/DDBJ databases">
        <title>Comparative genomics of anhydrobiosis in the tardigrade Hypsibius dujardini.</title>
        <authorList>
            <person name="Yoshida Y."/>
            <person name="Koutsovoulos G."/>
            <person name="Laetsch D."/>
            <person name="Stevens L."/>
            <person name="Kumar S."/>
            <person name="Horikawa D."/>
            <person name="Ishino K."/>
            <person name="Komine S."/>
            <person name="Tomita M."/>
            <person name="Blaxter M."/>
            <person name="Arakawa K."/>
        </authorList>
    </citation>
    <scope>NUCLEOTIDE SEQUENCE [LARGE SCALE GENOMIC DNA]</scope>
    <source>
        <strain evidence="7">Z151</strain>
    </source>
</reference>
<name>A0A9X6NJX7_HYPEX</name>
<dbReference type="Proteomes" id="UP000192578">
    <property type="component" value="Unassembled WGS sequence"/>
</dbReference>
<protein>
    <recommendedName>
        <fullName evidence="5">ZP domain-containing protein</fullName>
    </recommendedName>
</protein>
<evidence type="ECO:0000256" key="2">
    <source>
        <dbReference type="ARBA" id="ARBA00023157"/>
    </source>
</evidence>
<dbReference type="Gene3D" id="2.60.40.4100">
    <property type="entry name" value="Zona pellucida, ZP-C domain"/>
    <property type="match status" value="1"/>
</dbReference>
<organism evidence="6 7">
    <name type="scientific">Hypsibius exemplaris</name>
    <name type="common">Freshwater tardigrade</name>
    <dbReference type="NCBI Taxonomy" id="2072580"/>
    <lineage>
        <taxon>Eukaryota</taxon>
        <taxon>Metazoa</taxon>
        <taxon>Ecdysozoa</taxon>
        <taxon>Tardigrada</taxon>
        <taxon>Eutardigrada</taxon>
        <taxon>Parachela</taxon>
        <taxon>Hypsibioidea</taxon>
        <taxon>Hypsibiidae</taxon>
        <taxon>Hypsibius</taxon>
    </lineage>
</organism>
<dbReference type="PANTHER" id="PTHR14002:SF43">
    <property type="entry name" value="DELTA-LIKE PROTEIN"/>
    <property type="match status" value="1"/>
</dbReference>
<comment type="caution">
    <text evidence="6">The sequence shown here is derived from an EMBL/GenBank/DDBJ whole genome shotgun (WGS) entry which is preliminary data.</text>
</comment>
<evidence type="ECO:0000313" key="7">
    <source>
        <dbReference type="Proteomes" id="UP000192578"/>
    </source>
</evidence>
<accession>A0A9X6NJX7</accession>
<dbReference type="EMBL" id="MTYJ01000361">
    <property type="protein sequence ID" value="OWA53978.1"/>
    <property type="molecule type" value="Genomic_DNA"/>
</dbReference>
<evidence type="ECO:0000256" key="4">
    <source>
        <dbReference type="SAM" id="SignalP"/>
    </source>
</evidence>
<dbReference type="OrthoDB" id="10039621at2759"/>
<keyword evidence="3" id="KW-0472">Membrane</keyword>
<dbReference type="AlphaFoldDB" id="A0A9X6NJX7"/>
<evidence type="ECO:0000256" key="3">
    <source>
        <dbReference type="SAM" id="Phobius"/>
    </source>
</evidence>
<feature type="signal peptide" evidence="4">
    <location>
        <begin position="1"/>
        <end position="30"/>
    </location>
</feature>
<keyword evidence="3" id="KW-0812">Transmembrane</keyword>
<evidence type="ECO:0000259" key="5">
    <source>
        <dbReference type="PROSITE" id="PS51034"/>
    </source>
</evidence>
<dbReference type="PROSITE" id="PS51034">
    <property type="entry name" value="ZP_2"/>
    <property type="match status" value="1"/>
</dbReference>
<feature type="chain" id="PRO_5040802927" description="ZP domain-containing protein" evidence="4">
    <location>
        <begin position="31"/>
        <end position="448"/>
    </location>
</feature>
<dbReference type="InterPro" id="IPR001507">
    <property type="entry name" value="ZP_dom"/>
</dbReference>
<gene>
    <name evidence="6" type="ORF">BV898_18401</name>
</gene>
<keyword evidence="3" id="KW-1133">Transmembrane helix</keyword>
<feature type="domain" description="ZP" evidence="5">
    <location>
        <begin position="37"/>
        <end position="329"/>
    </location>
</feature>
<sequence>MTRETTRPLLRVIFLVFILQLLPLPLLTKAEFIDKVECEKDKMLVYINERKVQEEYPGVTVDRYVVYVNNYKDSCKDDSGAISTSGKLMSKRFVVWLNSQCGIDSTSDNTMGLHKEWLVYQTTIRLEALNPRPTDGRILEQRVKCVYSTSHQAVAASNKLIVNDAPGNFDRQTAVSGTSTGAGTVEGSAPSVEDFIELFFSNSDPQFTQMTEATIGDTVRVVLRMATNVAYSTMKPEFCVVSNKPYVNRNDADFRELILVRDGCSIESIPPLIPKMVYRAALATGEPEMYYSKFVMFQMGDFSELHAMCNVRLCITNAEAACDTQSPRGCFESVRRKRSAPFGEPPTSRMITISSSNSANGSDISDVLTVSGRLVIHSGESGVSEAQQELNRFCFPTLTFSVLSAVLAWFFVLSLAASLCLAFLLRREKKRAQFFHTKYPSCSESNCS</sequence>
<evidence type="ECO:0000313" key="6">
    <source>
        <dbReference type="EMBL" id="OWA53978.1"/>
    </source>
</evidence>
<evidence type="ECO:0000256" key="1">
    <source>
        <dbReference type="ARBA" id="ARBA00022729"/>
    </source>
</evidence>
<feature type="transmembrane region" description="Helical" evidence="3">
    <location>
        <begin position="398"/>
        <end position="425"/>
    </location>
</feature>